<dbReference type="Pfam" id="PF00072">
    <property type="entry name" value="Response_reg"/>
    <property type="match status" value="1"/>
</dbReference>
<dbReference type="Pfam" id="PF00196">
    <property type="entry name" value="GerE"/>
    <property type="match status" value="1"/>
</dbReference>
<evidence type="ECO:0000313" key="9">
    <source>
        <dbReference type="Proteomes" id="UP000294887"/>
    </source>
</evidence>
<keyword evidence="9" id="KW-1185">Reference proteome</keyword>
<dbReference type="PROSITE" id="PS00622">
    <property type="entry name" value="HTH_LUXR_1"/>
    <property type="match status" value="1"/>
</dbReference>
<evidence type="ECO:0000256" key="2">
    <source>
        <dbReference type="ARBA" id="ARBA00023015"/>
    </source>
</evidence>
<dbReference type="EMBL" id="SMFQ01000002">
    <property type="protein sequence ID" value="TCJ88209.1"/>
    <property type="molecule type" value="Genomic_DNA"/>
</dbReference>
<dbReference type="AlphaFoldDB" id="A0A4R1F6Q7"/>
<name>A0A4R1F6Q7_9GAMM</name>
<dbReference type="PANTHER" id="PTHR43214:SF41">
    <property type="entry name" value="NITRATE_NITRITE RESPONSE REGULATOR PROTEIN NARP"/>
    <property type="match status" value="1"/>
</dbReference>
<dbReference type="PROSITE" id="PS50110">
    <property type="entry name" value="RESPONSE_REGULATORY"/>
    <property type="match status" value="1"/>
</dbReference>
<keyword evidence="2" id="KW-0805">Transcription regulation</keyword>
<dbReference type="SUPFAM" id="SSF52172">
    <property type="entry name" value="CheY-like"/>
    <property type="match status" value="1"/>
</dbReference>
<gene>
    <name evidence="8" type="ORF">EV695_0049</name>
</gene>
<dbReference type="InterPro" id="IPR016032">
    <property type="entry name" value="Sig_transdc_resp-reg_C-effctor"/>
</dbReference>
<feature type="domain" description="HTH luxR-type" evidence="6">
    <location>
        <begin position="153"/>
        <end position="218"/>
    </location>
</feature>
<sequence length="220" mass="24258">MNTLLKNNTELTDSQTGTITVVLADDHPLVQDGIKTRFEDVEDIDVIGVAATGQELLDITDALKPDVIITDISMPNINGLEATRLLSNSHPDIKVLILTMHDNKEYMQNAIDSGAKGYILKDQPAADMIDAVRTIHQGGTHFCSNAANILDNKDNAAIKLTKREQAILIELLNGLNNKHIAEKLSISLRTVECHRGNIYRKLDTHSIAGLIRYAKKHGYI</sequence>
<dbReference type="CDD" id="cd17535">
    <property type="entry name" value="REC_NarL-like"/>
    <property type="match status" value="1"/>
</dbReference>
<protein>
    <submittedName>
        <fullName evidence="8">LuxR family two component transcriptional regulator</fullName>
    </submittedName>
</protein>
<dbReference type="InterPro" id="IPR001789">
    <property type="entry name" value="Sig_transdc_resp-reg_receiver"/>
</dbReference>
<dbReference type="CDD" id="cd06170">
    <property type="entry name" value="LuxR_C_like"/>
    <property type="match status" value="1"/>
</dbReference>
<evidence type="ECO:0000256" key="4">
    <source>
        <dbReference type="ARBA" id="ARBA00023163"/>
    </source>
</evidence>
<dbReference type="PRINTS" id="PR00038">
    <property type="entry name" value="HTHLUXR"/>
</dbReference>
<feature type="modified residue" description="4-aspartylphosphate" evidence="5">
    <location>
        <position position="71"/>
    </location>
</feature>
<dbReference type="GO" id="GO:0006355">
    <property type="term" value="P:regulation of DNA-templated transcription"/>
    <property type="evidence" value="ECO:0007669"/>
    <property type="project" value="InterPro"/>
</dbReference>
<evidence type="ECO:0000256" key="5">
    <source>
        <dbReference type="PROSITE-ProRule" id="PRU00169"/>
    </source>
</evidence>
<feature type="domain" description="Response regulatory" evidence="7">
    <location>
        <begin position="20"/>
        <end position="136"/>
    </location>
</feature>
<dbReference type="InterPro" id="IPR011006">
    <property type="entry name" value="CheY-like_superfamily"/>
</dbReference>
<evidence type="ECO:0000256" key="1">
    <source>
        <dbReference type="ARBA" id="ARBA00022553"/>
    </source>
</evidence>
<dbReference type="PANTHER" id="PTHR43214">
    <property type="entry name" value="TWO-COMPONENT RESPONSE REGULATOR"/>
    <property type="match status" value="1"/>
</dbReference>
<dbReference type="SUPFAM" id="SSF46894">
    <property type="entry name" value="C-terminal effector domain of the bipartite response regulators"/>
    <property type="match status" value="1"/>
</dbReference>
<evidence type="ECO:0000259" key="6">
    <source>
        <dbReference type="PROSITE" id="PS50043"/>
    </source>
</evidence>
<dbReference type="Gene3D" id="3.40.50.2300">
    <property type="match status" value="1"/>
</dbReference>
<evidence type="ECO:0000259" key="7">
    <source>
        <dbReference type="PROSITE" id="PS50110"/>
    </source>
</evidence>
<dbReference type="GO" id="GO:0003677">
    <property type="term" value="F:DNA binding"/>
    <property type="evidence" value="ECO:0007669"/>
    <property type="project" value="UniProtKB-KW"/>
</dbReference>
<evidence type="ECO:0000313" key="8">
    <source>
        <dbReference type="EMBL" id="TCJ88209.1"/>
    </source>
</evidence>
<dbReference type="PROSITE" id="PS50043">
    <property type="entry name" value="HTH_LUXR_2"/>
    <property type="match status" value="1"/>
</dbReference>
<keyword evidence="4" id="KW-0804">Transcription</keyword>
<dbReference type="OrthoDB" id="9796655at2"/>
<dbReference type="InterPro" id="IPR000792">
    <property type="entry name" value="Tscrpt_reg_LuxR_C"/>
</dbReference>
<dbReference type="InterPro" id="IPR039420">
    <property type="entry name" value="WalR-like"/>
</dbReference>
<dbReference type="Proteomes" id="UP000294887">
    <property type="component" value="Unassembled WGS sequence"/>
</dbReference>
<dbReference type="SMART" id="SM00448">
    <property type="entry name" value="REC"/>
    <property type="match status" value="1"/>
</dbReference>
<dbReference type="InterPro" id="IPR058245">
    <property type="entry name" value="NreC/VraR/RcsB-like_REC"/>
</dbReference>
<accession>A0A4R1F6Q7</accession>
<keyword evidence="3" id="KW-0238">DNA-binding</keyword>
<dbReference type="GO" id="GO:0000160">
    <property type="term" value="P:phosphorelay signal transduction system"/>
    <property type="evidence" value="ECO:0007669"/>
    <property type="project" value="InterPro"/>
</dbReference>
<organism evidence="8 9">
    <name type="scientific">Cocleimonas flava</name>
    <dbReference type="NCBI Taxonomy" id="634765"/>
    <lineage>
        <taxon>Bacteria</taxon>
        <taxon>Pseudomonadati</taxon>
        <taxon>Pseudomonadota</taxon>
        <taxon>Gammaproteobacteria</taxon>
        <taxon>Thiotrichales</taxon>
        <taxon>Thiotrichaceae</taxon>
        <taxon>Cocleimonas</taxon>
    </lineage>
</organism>
<dbReference type="SMART" id="SM00421">
    <property type="entry name" value="HTH_LUXR"/>
    <property type="match status" value="1"/>
</dbReference>
<proteinExistence type="predicted"/>
<reference evidence="8 9" key="1">
    <citation type="submission" date="2019-03" db="EMBL/GenBank/DDBJ databases">
        <title>Genomic Encyclopedia of Type Strains, Phase IV (KMG-IV): sequencing the most valuable type-strain genomes for metagenomic binning, comparative biology and taxonomic classification.</title>
        <authorList>
            <person name="Goeker M."/>
        </authorList>
    </citation>
    <scope>NUCLEOTIDE SEQUENCE [LARGE SCALE GENOMIC DNA]</scope>
    <source>
        <strain evidence="8 9">DSM 24830</strain>
    </source>
</reference>
<comment type="caution">
    <text evidence="8">The sequence shown here is derived from an EMBL/GenBank/DDBJ whole genome shotgun (WGS) entry which is preliminary data.</text>
</comment>
<evidence type="ECO:0000256" key="3">
    <source>
        <dbReference type="ARBA" id="ARBA00023125"/>
    </source>
</evidence>
<keyword evidence="1 5" id="KW-0597">Phosphoprotein</keyword>
<dbReference type="RefSeq" id="WP_131903903.1">
    <property type="nucleotide sequence ID" value="NZ_BAAAFU010000008.1"/>
</dbReference>